<reference evidence="13 14" key="1">
    <citation type="submission" date="2015-07" db="EMBL/GenBank/DDBJ databases">
        <title>The genome of Dufourea novaeangliae.</title>
        <authorList>
            <person name="Pan H."/>
            <person name="Kapheim K."/>
        </authorList>
    </citation>
    <scope>NUCLEOTIDE SEQUENCE [LARGE SCALE GENOMIC DNA]</scope>
    <source>
        <strain evidence="13">0120121106</strain>
        <tissue evidence="13">Whole body</tissue>
    </source>
</reference>
<comment type="function">
    <text evidence="8">Involved in transvection phenomena (= synapsis-dependent gene expression), where the synaptic pairing of chromosomes carrying genes with which zeste interacts influences the expression of these genes. Zeste binds to DNA and stimulates transcription from a nearby promoter.</text>
</comment>
<dbReference type="GO" id="GO:0005739">
    <property type="term" value="C:mitochondrion"/>
    <property type="evidence" value="ECO:0007669"/>
    <property type="project" value="UniProtKB-SubCell"/>
</dbReference>
<dbReference type="GO" id="GO:0042030">
    <property type="term" value="F:ATPase inhibitor activity"/>
    <property type="evidence" value="ECO:0007669"/>
    <property type="project" value="InterPro"/>
</dbReference>
<organism evidence="13 14">
    <name type="scientific">Dufourea novaeangliae</name>
    <name type="common">Sweat bee</name>
    <dbReference type="NCBI Taxonomy" id="178035"/>
    <lineage>
        <taxon>Eukaryota</taxon>
        <taxon>Metazoa</taxon>
        <taxon>Ecdysozoa</taxon>
        <taxon>Arthropoda</taxon>
        <taxon>Hexapoda</taxon>
        <taxon>Insecta</taxon>
        <taxon>Pterygota</taxon>
        <taxon>Neoptera</taxon>
        <taxon>Endopterygota</taxon>
        <taxon>Hymenoptera</taxon>
        <taxon>Apocrita</taxon>
        <taxon>Aculeata</taxon>
        <taxon>Apoidea</taxon>
        <taxon>Anthophila</taxon>
        <taxon>Halictidae</taxon>
        <taxon>Rophitinae</taxon>
        <taxon>Dufourea</taxon>
    </lineage>
</organism>
<dbReference type="Pfam" id="PF04568">
    <property type="entry name" value="IATP"/>
    <property type="match status" value="1"/>
</dbReference>
<dbReference type="FunFam" id="1.20.5.500:FF:000007">
    <property type="entry name" value="ATPase inhibitor, putative"/>
    <property type="match status" value="1"/>
</dbReference>
<dbReference type="EMBL" id="KQ434948">
    <property type="protein sequence ID" value="KZC12417.1"/>
    <property type="molecule type" value="Genomic_DNA"/>
</dbReference>
<feature type="compositionally biased region" description="Basic and acidic residues" evidence="11">
    <location>
        <begin position="126"/>
        <end position="136"/>
    </location>
</feature>
<evidence type="ECO:0000256" key="1">
    <source>
        <dbReference type="ARBA" id="ARBA00004173"/>
    </source>
</evidence>
<evidence type="ECO:0000313" key="13">
    <source>
        <dbReference type="EMBL" id="KZC12417.1"/>
    </source>
</evidence>
<dbReference type="SUPFAM" id="SSF64602">
    <property type="entry name" value="F1 ATPase inhibitor, IF1, C-terminal domain"/>
    <property type="match status" value="1"/>
</dbReference>
<accession>A0A154PKZ1</accession>
<feature type="coiled-coil region" evidence="10">
    <location>
        <begin position="382"/>
        <end position="423"/>
    </location>
</feature>
<evidence type="ECO:0000256" key="10">
    <source>
        <dbReference type="SAM" id="Coils"/>
    </source>
</evidence>
<dbReference type="PANTHER" id="PTHR21411:SF0">
    <property type="entry name" value="REGULATORY PROTEIN ZESTE"/>
    <property type="match status" value="1"/>
</dbReference>
<keyword evidence="10" id="KW-0175">Coiled coil</keyword>
<evidence type="ECO:0000256" key="11">
    <source>
        <dbReference type="SAM" id="MobiDB-lite"/>
    </source>
</evidence>
<feature type="coiled-coil region" evidence="10">
    <location>
        <begin position="258"/>
        <end position="292"/>
    </location>
</feature>
<evidence type="ECO:0000259" key="12">
    <source>
        <dbReference type="Pfam" id="PF13873"/>
    </source>
</evidence>
<dbReference type="OrthoDB" id="6084504at2759"/>
<feature type="region of interest" description="Disordered" evidence="11">
    <location>
        <begin position="126"/>
        <end position="146"/>
    </location>
</feature>
<feature type="domain" description="Myb/SANT-like DNA-binding" evidence="12">
    <location>
        <begin position="15"/>
        <end position="90"/>
    </location>
</feature>
<dbReference type="STRING" id="178035.A0A154PKZ1"/>
<sequence length="423" mass="48855">MSSNATTVLLKKRERTQNWIPEEKNALFTLIKAHVNAIENKKVDAAASAMKNLAWQQIHCDFRGRFSTDRDITRIKEQWRRMKAQARMEMHTFLEKVKNTGPEEAAKCRPSNLSIEVWKLMGRARKNDVDGERSDENSQESPENSTNLQAILDKLTATSPEMPVNEIKVEAESDEYNTDEESRAELFRKNSDGLERKRARIFEDEPMDLAEQKRCNEDTTIRHFDNGLAGSSLRERYGRTGGEEETIQKSIWLYEMAQREHDLKLNMLNIELKRAELQKQTAINELKTSEIKKQLIESQAAEYYRLYSMKEVYSICSHLTMQRAIATFSRNMASFSQMRMSGERGSGAGKGGGGGGAIRDAGGSFGKMEAAHEDQYFYNLQKEQFQKLKEDLHDEISFHEEQIKRHQEAINRHKQRITDMNEK</sequence>
<name>A0A154PKZ1_DUFNO</name>
<comment type="subunit">
    <text evidence="3">Self-associates forming complexes of several hundred monomers.</text>
</comment>
<evidence type="ECO:0000313" key="14">
    <source>
        <dbReference type="Proteomes" id="UP000076502"/>
    </source>
</evidence>
<dbReference type="InterPro" id="IPR007648">
    <property type="entry name" value="ATPase_inhibitor_mt"/>
</dbReference>
<dbReference type="Gene3D" id="1.20.5.500">
    <property type="entry name" value="Single helix bin"/>
    <property type="match status" value="1"/>
</dbReference>
<dbReference type="AlphaFoldDB" id="A0A154PKZ1"/>
<keyword evidence="6" id="KW-0496">Mitochondrion</keyword>
<protein>
    <recommendedName>
        <fullName evidence="4">Regulatory protein zeste</fullName>
    </recommendedName>
    <alternativeName>
        <fullName evidence="9">ATP synthase F1 subunit epsilon</fullName>
    </alternativeName>
</protein>
<keyword evidence="5" id="KW-0805">Transcription regulation</keyword>
<evidence type="ECO:0000256" key="9">
    <source>
        <dbReference type="ARBA" id="ARBA00030036"/>
    </source>
</evidence>
<gene>
    <name evidence="13" type="ORF">WN55_03954</name>
</gene>
<dbReference type="Proteomes" id="UP000076502">
    <property type="component" value="Unassembled WGS sequence"/>
</dbReference>
<evidence type="ECO:0000256" key="7">
    <source>
        <dbReference type="ARBA" id="ARBA00023163"/>
    </source>
</evidence>
<evidence type="ECO:0000256" key="6">
    <source>
        <dbReference type="ARBA" id="ARBA00023128"/>
    </source>
</evidence>
<keyword evidence="7" id="KW-0804">Transcription</keyword>
<evidence type="ECO:0000256" key="5">
    <source>
        <dbReference type="ARBA" id="ARBA00023015"/>
    </source>
</evidence>
<evidence type="ECO:0000256" key="3">
    <source>
        <dbReference type="ARBA" id="ARBA00011764"/>
    </source>
</evidence>
<dbReference type="PANTHER" id="PTHR21411">
    <property type="entry name" value="APONTIC"/>
    <property type="match status" value="1"/>
</dbReference>
<evidence type="ECO:0000256" key="2">
    <source>
        <dbReference type="ARBA" id="ARBA00010901"/>
    </source>
</evidence>
<evidence type="ECO:0000256" key="4">
    <source>
        <dbReference type="ARBA" id="ARBA00016807"/>
    </source>
</evidence>
<keyword evidence="14" id="KW-1185">Reference proteome</keyword>
<evidence type="ECO:0000256" key="8">
    <source>
        <dbReference type="ARBA" id="ARBA00025466"/>
    </source>
</evidence>
<comment type="similarity">
    <text evidence="2">Belongs to the ATPase inhibitor family.</text>
</comment>
<proteinExistence type="inferred from homology"/>
<dbReference type="Pfam" id="PF13873">
    <property type="entry name" value="Myb_DNA-bind_5"/>
    <property type="match status" value="1"/>
</dbReference>
<comment type="subcellular location">
    <subcellularLocation>
        <location evidence="1">Mitochondrion</location>
    </subcellularLocation>
</comment>
<dbReference type="InterPro" id="IPR028002">
    <property type="entry name" value="Myb_DNA-bind_5"/>
</dbReference>